<comment type="function">
    <text evidence="16">Core subunit of the mitochondrial membrane respiratory chain NADH dehydrogenase (Complex I) which catalyzes electron transfer from NADH through the respiratory chain, using ubiquinone as an electron acceptor. Essential for the catalytic activity and assembly of complex I.</text>
</comment>
<feature type="transmembrane region" description="Helical" evidence="16">
    <location>
        <begin position="369"/>
        <end position="399"/>
    </location>
</feature>
<comment type="similarity">
    <text evidence="2 16">Belongs to the complex I subunit 4 family.</text>
</comment>
<protein>
    <recommendedName>
        <fullName evidence="4 16">NADH-ubiquinone oxidoreductase chain 4</fullName>
        <ecNumber evidence="3 16">7.1.1.2</ecNumber>
    </recommendedName>
</protein>
<reference evidence="19" key="1">
    <citation type="submission" date="2016-11" db="EMBL/GenBank/DDBJ databases">
        <title>Mixed transmission modes and dynamic genome evolution in an obligate animal-bacterial symbiosis.</title>
        <authorList>
            <person name="Russell S.L."/>
            <person name="Corbett-Detig R.B."/>
            <person name="Cavanaugh C.M."/>
        </authorList>
    </citation>
    <scope>NUCLEOTIDE SEQUENCE</scope>
    <source>
        <tissue evidence="19">Gill</tissue>
    </source>
</reference>
<evidence type="ECO:0000256" key="8">
    <source>
        <dbReference type="ARBA" id="ARBA00022967"/>
    </source>
</evidence>
<dbReference type="EC" id="7.1.1.2" evidence="3 16"/>
<feature type="transmembrane region" description="Helical" evidence="16">
    <location>
        <begin position="54"/>
        <end position="75"/>
    </location>
</feature>
<feature type="transmembrane region" description="Helical" evidence="16">
    <location>
        <begin position="211"/>
        <end position="232"/>
    </location>
</feature>
<dbReference type="PANTHER" id="PTHR43507:SF20">
    <property type="entry name" value="NADH-UBIQUINONE OXIDOREDUCTASE CHAIN 4"/>
    <property type="match status" value="1"/>
</dbReference>
<keyword evidence="7 16" id="KW-0812">Transmembrane</keyword>
<dbReference type="GO" id="GO:0031966">
    <property type="term" value="C:mitochondrial membrane"/>
    <property type="evidence" value="ECO:0007669"/>
    <property type="project" value="UniProtKB-SubCell"/>
</dbReference>
<evidence type="ECO:0000256" key="14">
    <source>
        <dbReference type="ARBA" id="ARBA00023136"/>
    </source>
</evidence>
<name>A0A1W5WVH8_9BIVA</name>
<evidence type="ECO:0000256" key="1">
    <source>
        <dbReference type="ARBA" id="ARBA00004225"/>
    </source>
</evidence>
<dbReference type="PANTHER" id="PTHR43507">
    <property type="entry name" value="NADH-UBIQUINONE OXIDOREDUCTASE CHAIN 4"/>
    <property type="match status" value="1"/>
</dbReference>
<comment type="subcellular location">
    <subcellularLocation>
        <location evidence="1 16">Mitochondrion membrane</location>
        <topology evidence="1 16">Multi-pass membrane protein</topology>
    </subcellularLocation>
</comment>
<evidence type="ECO:0000256" key="12">
    <source>
        <dbReference type="ARBA" id="ARBA00023075"/>
    </source>
</evidence>
<evidence type="ECO:0000256" key="3">
    <source>
        <dbReference type="ARBA" id="ARBA00012944"/>
    </source>
</evidence>
<dbReference type="InterPro" id="IPR000260">
    <property type="entry name" value="NADH4_N"/>
</dbReference>
<feature type="transmembrane region" description="Helical" evidence="16">
    <location>
        <begin position="419"/>
        <end position="437"/>
    </location>
</feature>
<keyword evidence="14 16" id="KW-0472">Membrane</keyword>
<dbReference type="Pfam" id="PF01059">
    <property type="entry name" value="Oxidored_q5_N"/>
    <property type="match status" value="1"/>
</dbReference>
<dbReference type="GO" id="GO:0008137">
    <property type="term" value="F:NADH dehydrogenase (ubiquinone) activity"/>
    <property type="evidence" value="ECO:0007669"/>
    <property type="project" value="UniProtKB-UniRule"/>
</dbReference>
<keyword evidence="10 16" id="KW-1133">Transmembrane helix</keyword>
<dbReference type="CTD" id="4538"/>
<evidence type="ECO:0000256" key="9">
    <source>
        <dbReference type="ARBA" id="ARBA00022982"/>
    </source>
</evidence>
<feature type="transmembrane region" description="Helical" evidence="16">
    <location>
        <begin position="139"/>
        <end position="157"/>
    </location>
</feature>
<evidence type="ECO:0000256" key="2">
    <source>
        <dbReference type="ARBA" id="ARBA00009025"/>
    </source>
</evidence>
<feature type="transmembrane region" description="Helical" evidence="16">
    <location>
        <begin position="82"/>
        <end position="99"/>
    </location>
</feature>
<dbReference type="EMBL" id="KY244081">
    <property type="protein sequence ID" value="ARH10775.1"/>
    <property type="molecule type" value="Genomic_DNA"/>
</dbReference>
<keyword evidence="8" id="KW-1278">Translocase</keyword>
<evidence type="ECO:0000256" key="4">
    <source>
        <dbReference type="ARBA" id="ARBA00021006"/>
    </source>
</evidence>
<dbReference type="GO" id="GO:0042773">
    <property type="term" value="P:ATP synthesis coupled electron transport"/>
    <property type="evidence" value="ECO:0007669"/>
    <property type="project" value="InterPro"/>
</dbReference>
<evidence type="ECO:0000313" key="19">
    <source>
        <dbReference type="EMBL" id="ARH10775.1"/>
    </source>
</evidence>
<organism evidence="19">
    <name type="scientific">Solemya velesiana</name>
    <dbReference type="NCBI Taxonomy" id="395966"/>
    <lineage>
        <taxon>Eukaryota</taxon>
        <taxon>Metazoa</taxon>
        <taxon>Spiralia</taxon>
        <taxon>Lophotrochozoa</taxon>
        <taxon>Mollusca</taxon>
        <taxon>Bivalvia</taxon>
        <taxon>Protobranchia</taxon>
        <taxon>Solemyida</taxon>
        <taxon>Solemyoidea</taxon>
        <taxon>Solemyidae</taxon>
        <taxon>Solemya</taxon>
    </lineage>
</organism>
<keyword evidence="11 16" id="KW-0520">NAD</keyword>
<dbReference type="GeneID" id="32956172"/>
<dbReference type="Pfam" id="PF00361">
    <property type="entry name" value="Proton_antipo_M"/>
    <property type="match status" value="1"/>
</dbReference>
<evidence type="ECO:0000256" key="5">
    <source>
        <dbReference type="ARBA" id="ARBA00022448"/>
    </source>
</evidence>
<feature type="transmembrane region" description="Helical" evidence="16">
    <location>
        <begin position="238"/>
        <end position="261"/>
    </location>
</feature>
<dbReference type="AlphaFoldDB" id="A0A1W5WVH8"/>
<dbReference type="PRINTS" id="PR01437">
    <property type="entry name" value="NUOXDRDTASE4"/>
</dbReference>
<evidence type="ECO:0000259" key="17">
    <source>
        <dbReference type="Pfam" id="PF00361"/>
    </source>
</evidence>
<feature type="transmembrane region" description="Helical" evidence="16">
    <location>
        <begin position="182"/>
        <end position="204"/>
    </location>
</feature>
<feature type="transmembrane region" description="Helical" evidence="16">
    <location>
        <begin position="12"/>
        <end position="34"/>
    </location>
</feature>
<sequence>MNSFMFIFSKNKYSWWMILWSTAIMSFFSFLLLFNPMLSFSYMTQFITLDSLSIPLIILTSWITAMMILASYKIVHTNKSPNMFILTVMLLNISLFISFSMSNMIWFYIFFEMSLIPTLILILSWGYQPERLQAGMYMMMYTIMASLPLLILLMFSYSKAGHLSLFMQKINLFNHYSWLFEIQWLFLLLAFLVKTPIFSVHLWLPKAHVEAPVAGSMVLAGVLLKLGGYGMLRMMQVFYFKFSLFSIFIMIFSLFGGMITSLMCLRQTDIKSLVAYSSVGHMSLVVGGCISMSSWGWQGSLTMMLAHGLCSSSLFALTNFNYEKVSSRSLFISKGALMLTPAMSLWWFLSCISNMAAPPSINLLGEIFLFMSSLFISTWLLIPLSSMTFLAAAYSLYLYSSTQHGGSPKFISSFMPYKMQNFILMSLHIIPVNILIMKTDYICSWLI</sequence>
<evidence type="ECO:0000256" key="7">
    <source>
        <dbReference type="ARBA" id="ARBA00022692"/>
    </source>
</evidence>
<comment type="catalytic activity">
    <reaction evidence="15 16">
        <text>a ubiquinone + NADH + 5 H(+)(in) = a ubiquinol + NAD(+) + 4 H(+)(out)</text>
        <dbReference type="Rhea" id="RHEA:29091"/>
        <dbReference type="Rhea" id="RHEA-COMP:9565"/>
        <dbReference type="Rhea" id="RHEA-COMP:9566"/>
        <dbReference type="ChEBI" id="CHEBI:15378"/>
        <dbReference type="ChEBI" id="CHEBI:16389"/>
        <dbReference type="ChEBI" id="CHEBI:17976"/>
        <dbReference type="ChEBI" id="CHEBI:57540"/>
        <dbReference type="ChEBI" id="CHEBI:57945"/>
        <dbReference type="EC" id="7.1.1.2"/>
    </reaction>
</comment>
<keyword evidence="5 16" id="KW-0813">Transport</keyword>
<keyword evidence="9 16" id="KW-0249">Electron transport</keyword>
<evidence type="ECO:0000256" key="13">
    <source>
        <dbReference type="ARBA" id="ARBA00023128"/>
    </source>
</evidence>
<dbReference type="GO" id="GO:0048039">
    <property type="term" value="F:ubiquinone binding"/>
    <property type="evidence" value="ECO:0007669"/>
    <property type="project" value="TreeGrafter"/>
</dbReference>
<feature type="transmembrane region" description="Helical" evidence="16">
    <location>
        <begin position="105"/>
        <end position="127"/>
    </location>
</feature>
<evidence type="ECO:0000256" key="11">
    <source>
        <dbReference type="ARBA" id="ARBA00023027"/>
    </source>
</evidence>
<keyword evidence="13 16" id="KW-0496">Mitochondrion</keyword>
<proteinExistence type="inferred from homology"/>
<keyword evidence="12 16" id="KW-0830">Ubiquinone</keyword>
<evidence type="ECO:0000259" key="18">
    <source>
        <dbReference type="Pfam" id="PF01059"/>
    </source>
</evidence>
<feature type="transmembrane region" description="Helical" evidence="16">
    <location>
        <begin position="273"/>
        <end position="295"/>
    </location>
</feature>
<evidence type="ECO:0000256" key="6">
    <source>
        <dbReference type="ARBA" id="ARBA00022660"/>
    </source>
</evidence>
<accession>A0A1W5WVH8</accession>
<keyword evidence="6 16" id="KW-0679">Respiratory chain</keyword>
<dbReference type="GO" id="GO:0003954">
    <property type="term" value="F:NADH dehydrogenase activity"/>
    <property type="evidence" value="ECO:0007669"/>
    <property type="project" value="TreeGrafter"/>
</dbReference>
<gene>
    <name evidence="19" type="primary">ND4</name>
</gene>
<evidence type="ECO:0000256" key="16">
    <source>
        <dbReference type="RuleBase" id="RU003297"/>
    </source>
</evidence>
<dbReference type="InterPro" id="IPR003918">
    <property type="entry name" value="NADH_UbQ_OxRdtase"/>
</dbReference>
<dbReference type="GO" id="GO:0015990">
    <property type="term" value="P:electron transport coupled proton transport"/>
    <property type="evidence" value="ECO:0007669"/>
    <property type="project" value="TreeGrafter"/>
</dbReference>
<evidence type="ECO:0000256" key="15">
    <source>
        <dbReference type="ARBA" id="ARBA00049551"/>
    </source>
</evidence>
<evidence type="ECO:0000256" key="10">
    <source>
        <dbReference type="ARBA" id="ARBA00022989"/>
    </source>
</evidence>
<geneLocation type="mitochondrion" evidence="19"/>
<feature type="domain" description="NADH:quinone oxidoreductase/Mrp antiporter transmembrane" evidence="17">
    <location>
        <begin position="103"/>
        <end position="387"/>
    </location>
</feature>
<feature type="domain" description="NADH:ubiquinone oxidoreductase chain 4 N-terminal" evidence="18">
    <location>
        <begin position="4"/>
        <end position="97"/>
    </location>
</feature>
<dbReference type="InterPro" id="IPR001750">
    <property type="entry name" value="ND/Mrp_TM"/>
</dbReference>
<dbReference type="RefSeq" id="YP_009378343.1">
    <property type="nucleotide sequence ID" value="NC_034906.1"/>
</dbReference>